<evidence type="ECO:0000313" key="2">
    <source>
        <dbReference type="Proteomes" id="UP000319263"/>
    </source>
</evidence>
<dbReference type="KEGG" id="mik:FOE78_16800"/>
<dbReference type="RefSeq" id="WP_143987317.1">
    <property type="nucleotide sequence ID" value="NZ_CP041692.1"/>
</dbReference>
<evidence type="ECO:0000313" key="1">
    <source>
        <dbReference type="EMBL" id="QDP97358.1"/>
    </source>
</evidence>
<dbReference type="OrthoDB" id="7375008at2"/>
<keyword evidence="2" id="KW-1185">Reference proteome</keyword>
<dbReference type="EMBL" id="CP041692">
    <property type="protein sequence ID" value="QDP97358.1"/>
    <property type="molecule type" value="Genomic_DNA"/>
</dbReference>
<gene>
    <name evidence="1" type="ORF">FOE78_16800</name>
</gene>
<dbReference type="Pfam" id="PF04439">
    <property type="entry name" value="Adenyl_transf"/>
    <property type="match status" value="1"/>
</dbReference>
<organism evidence="1 2">
    <name type="scientific">Microlunatus elymi</name>
    <dbReference type="NCBI Taxonomy" id="2596828"/>
    <lineage>
        <taxon>Bacteria</taxon>
        <taxon>Bacillati</taxon>
        <taxon>Actinomycetota</taxon>
        <taxon>Actinomycetes</taxon>
        <taxon>Propionibacteriales</taxon>
        <taxon>Propionibacteriaceae</taxon>
        <taxon>Microlunatus</taxon>
    </lineage>
</organism>
<dbReference type="InterPro" id="IPR007530">
    <property type="entry name" value="Aminoglycoside_adenylylTfrase"/>
</dbReference>
<dbReference type="Gene3D" id="3.30.460.10">
    <property type="entry name" value="Beta Polymerase, domain 2"/>
    <property type="match status" value="1"/>
</dbReference>
<name>A0A516Q1S9_9ACTN</name>
<dbReference type="CDD" id="cd05403">
    <property type="entry name" value="NT_KNTase_like"/>
    <property type="match status" value="1"/>
</dbReference>
<dbReference type="SUPFAM" id="SSF81301">
    <property type="entry name" value="Nucleotidyltransferase"/>
    <property type="match status" value="1"/>
</dbReference>
<dbReference type="AlphaFoldDB" id="A0A516Q1S9"/>
<sequence length="272" mass="30269">MIEPTAALAPLPQTYHRLFERVLQLAEPDQRIRGLWLSGSLARGEADAGSDLDLLLAIADDDFDDFVANWRDWVAQLGEPLLALQIPRSKLIFTVLTDRLCRLDAVVEPVSKLPESPHRRRIPVIDRDDLDRLVPLPAPGPGPNPDKITMIIEEFWRQQAIFPAMVDGRGDLLCALTGVQNAAQMLYDVFVESNQPLPPMGVKQFSRRLTEDQRRVLEELPAVGPDRELLIIADAAVRRAMADAGRDAAERVGARYPERLADAVTGQLGDDF</sequence>
<dbReference type="Proteomes" id="UP000319263">
    <property type="component" value="Chromosome"/>
</dbReference>
<accession>A0A516Q1S9</accession>
<protein>
    <submittedName>
        <fullName evidence="1">Nucleotidyltransferase domain-containing protein</fullName>
    </submittedName>
</protein>
<dbReference type="InterPro" id="IPR043519">
    <property type="entry name" value="NT_sf"/>
</dbReference>
<reference evidence="1 2" key="1">
    <citation type="submission" date="2019-07" db="EMBL/GenBank/DDBJ databases">
        <title>Microlunatus dokdonensis sp. nov. isolated from the rhizospheric soil of the wild plant Elymus tsukushiensis.</title>
        <authorList>
            <person name="Ghim S.-Y."/>
            <person name="Hwang Y.-J."/>
            <person name="Son J.-S."/>
            <person name="Shin J.-H."/>
        </authorList>
    </citation>
    <scope>NUCLEOTIDE SEQUENCE [LARGE SCALE GENOMIC DNA]</scope>
    <source>
        <strain evidence="1 2">KUDC0627</strain>
    </source>
</reference>
<dbReference type="GO" id="GO:0016740">
    <property type="term" value="F:transferase activity"/>
    <property type="evidence" value="ECO:0007669"/>
    <property type="project" value="UniProtKB-KW"/>
</dbReference>
<keyword evidence="1" id="KW-0808">Transferase</keyword>
<proteinExistence type="predicted"/>